<evidence type="ECO:0000313" key="2">
    <source>
        <dbReference type="Proteomes" id="UP000076858"/>
    </source>
</evidence>
<dbReference type="InterPro" id="IPR050951">
    <property type="entry name" value="Retrovirus_Pol_polyprotein"/>
</dbReference>
<dbReference type="STRING" id="35525.A0A164DYR5"/>
<accession>A0A164DYR5</accession>
<dbReference type="AlphaFoldDB" id="A0A164DYR5"/>
<dbReference type="PANTHER" id="PTHR37984">
    <property type="entry name" value="PROTEIN CBG26694"/>
    <property type="match status" value="1"/>
</dbReference>
<dbReference type="Proteomes" id="UP000076858">
    <property type="component" value="Unassembled WGS sequence"/>
</dbReference>
<dbReference type="EMBL" id="LRGB01025566">
    <property type="protein sequence ID" value="KZR96251.1"/>
    <property type="molecule type" value="Genomic_DNA"/>
</dbReference>
<evidence type="ECO:0000313" key="1">
    <source>
        <dbReference type="EMBL" id="KZR96251.1"/>
    </source>
</evidence>
<gene>
    <name evidence="1" type="ORF">APZ42_009513</name>
</gene>
<keyword evidence="2" id="KW-1185">Reference proteome</keyword>
<protein>
    <submittedName>
        <fullName evidence="1">Uncharacterized protein</fullName>
    </submittedName>
</protein>
<comment type="caution">
    <text evidence="1">The sequence shown here is derived from an EMBL/GenBank/DDBJ whole genome shotgun (WGS) entry which is preliminary data.</text>
</comment>
<name>A0A164DYR5_9CRUS</name>
<organism evidence="1 2">
    <name type="scientific">Daphnia magna</name>
    <dbReference type="NCBI Taxonomy" id="35525"/>
    <lineage>
        <taxon>Eukaryota</taxon>
        <taxon>Metazoa</taxon>
        <taxon>Ecdysozoa</taxon>
        <taxon>Arthropoda</taxon>
        <taxon>Crustacea</taxon>
        <taxon>Branchiopoda</taxon>
        <taxon>Diplostraca</taxon>
        <taxon>Cladocera</taxon>
        <taxon>Anomopoda</taxon>
        <taxon>Daphniidae</taxon>
        <taxon>Daphnia</taxon>
    </lineage>
</organism>
<reference evidence="1 2" key="1">
    <citation type="submission" date="2016-03" db="EMBL/GenBank/DDBJ databases">
        <title>EvidentialGene: Evidence-directed Construction of Genes on Genomes.</title>
        <authorList>
            <person name="Gilbert D.G."/>
            <person name="Choi J.-H."/>
            <person name="Mockaitis K."/>
            <person name="Colbourne J."/>
            <person name="Pfrender M."/>
        </authorList>
    </citation>
    <scope>NUCLEOTIDE SEQUENCE [LARGE SCALE GENOMIC DNA]</scope>
    <source>
        <strain evidence="1 2">Xinb3</strain>
        <tissue evidence="1">Complete organism</tissue>
    </source>
</reference>
<dbReference type="PANTHER" id="PTHR37984:SF8">
    <property type="entry name" value="CCHC-TYPE DOMAIN-CONTAINING PROTEIN"/>
    <property type="match status" value="1"/>
</dbReference>
<feature type="non-terminal residue" evidence="1">
    <location>
        <position position="123"/>
    </location>
</feature>
<feature type="non-terminal residue" evidence="1">
    <location>
        <position position="1"/>
    </location>
</feature>
<sequence>FDFHLVYKPGKELFIADALSRAHFPALFTDDVTEGCQEQVHSLLDHIIPLHDTRSRYVQATGEDPVLKLIKELLVTGWPEKKSHCPLPARPFWNVRHSLIEADGILLYGERLVVPVSLRREAM</sequence>
<proteinExistence type="predicted"/>